<protein>
    <submittedName>
        <fullName evidence="1">Uncharacterized protein</fullName>
    </submittedName>
</protein>
<comment type="caution">
    <text evidence="1">The sequence shown here is derived from an EMBL/GenBank/DDBJ whole genome shotgun (WGS) entry which is preliminary data.</text>
</comment>
<reference evidence="1" key="1">
    <citation type="submission" date="2022-12" db="EMBL/GenBank/DDBJ databases">
        <title>Genome Sequence of Lasiodiplodia mahajangana.</title>
        <authorList>
            <person name="Buettner E."/>
        </authorList>
    </citation>
    <scope>NUCLEOTIDE SEQUENCE</scope>
    <source>
        <strain evidence="1">VT137</strain>
    </source>
</reference>
<evidence type="ECO:0000313" key="2">
    <source>
        <dbReference type="Proteomes" id="UP001153332"/>
    </source>
</evidence>
<sequence length="347" mass="40182">MGTLAEEARAIPEPALEPARTPTAAHPTLAAVLFRPHLNDGKISYAKQREAMQILLSGVDPRDSLKIRDSLSPSQKFLRVEKEDIKIAYGRMKFHFLPRVPVYRIDVMPDIDIEADEGITDDGHQGPTAPESEGFWRMVHLDFTHIFDGANTYRKYGRNFRTYGVRHVMTKYEWMDRFEYEYGEGEWNQPHFIPGVFIAMTQRYRRREWVGQGDEVADVPPVWQILLTDGPNDILHAHIYTTQVPDFLVSYFDTPTEMFLPLPPTDTQSNGAADHGSENKEEIEEVPFDFRIRHTIVAYRPSNTFRERLRESIMLSRDSFRNEGEHAQSREQHEETQPDKQSEDTTS</sequence>
<name>A0ACC2JHL3_9PEZI</name>
<dbReference type="EMBL" id="JAPUUL010001659">
    <property type="protein sequence ID" value="KAJ8126872.1"/>
    <property type="molecule type" value="Genomic_DNA"/>
</dbReference>
<proteinExistence type="predicted"/>
<keyword evidence="2" id="KW-1185">Reference proteome</keyword>
<organism evidence="1 2">
    <name type="scientific">Lasiodiplodia mahajangana</name>
    <dbReference type="NCBI Taxonomy" id="1108764"/>
    <lineage>
        <taxon>Eukaryota</taxon>
        <taxon>Fungi</taxon>
        <taxon>Dikarya</taxon>
        <taxon>Ascomycota</taxon>
        <taxon>Pezizomycotina</taxon>
        <taxon>Dothideomycetes</taxon>
        <taxon>Dothideomycetes incertae sedis</taxon>
        <taxon>Botryosphaeriales</taxon>
        <taxon>Botryosphaeriaceae</taxon>
        <taxon>Lasiodiplodia</taxon>
    </lineage>
</organism>
<gene>
    <name evidence="1" type="ORF">O1611_g6765</name>
</gene>
<evidence type="ECO:0000313" key="1">
    <source>
        <dbReference type="EMBL" id="KAJ8126872.1"/>
    </source>
</evidence>
<accession>A0ACC2JHL3</accession>
<dbReference type="Proteomes" id="UP001153332">
    <property type="component" value="Unassembled WGS sequence"/>
</dbReference>